<evidence type="ECO:0000259" key="1">
    <source>
        <dbReference type="PROSITE" id="PS50994"/>
    </source>
</evidence>
<dbReference type="InterPro" id="IPR012337">
    <property type="entry name" value="RNaseH-like_sf"/>
</dbReference>
<dbReference type="GO" id="GO:0003676">
    <property type="term" value="F:nucleic acid binding"/>
    <property type="evidence" value="ECO:0007669"/>
    <property type="project" value="InterPro"/>
</dbReference>
<dbReference type="SUPFAM" id="SSF53098">
    <property type="entry name" value="Ribonuclease H-like"/>
    <property type="match status" value="1"/>
</dbReference>
<dbReference type="OrthoDB" id="6776856at2759"/>
<evidence type="ECO:0000313" key="3">
    <source>
        <dbReference type="Proteomes" id="UP000257109"/>
    </source>
</evidence>
<evidence type="ECO:0000313" key="2">
    <source>
        <dbReference type="EMBL" id="RDX60314.1"/>
    </source>
</evidence>
<keyword evidence="3" id="KW-1185">Reference proteome</keyword>
<proteinExistence type="predicted"/>
<sequence length="229" mass="27206">MYKGCMLSKQPRNAFKSLGVLHNDVCRLIEVASMRVYKEIMDLSYLKENRNVVYFQKSKKLVKNQSGKHIKILRIDGGNEYISRKFEDFCYQNEIIRKFITPYTPLHNNIAQRRILTILNMVISMIKSKQLSYSLCGEEVRTIEYILNRAITKRLQLCIQETKYGYFRIFGSICYKHIHDEKKKKLDNKSEAMIMVGFHLTRAYRLFYPITKKIIISKDVIFDESMTWN</sequence>
<protein>
    <recommendedName>
        <fullName evidence="1">Integrase catalytic domain-containing protein</fullName>
    </recommendedName>
</protein>
<gene>
    <name evidence="2" type="ORF">CR513_61552</name>
</gene>
<comment type="caution">
    <text evidence="2">The sequence shown here is derived from an EMBL/GenBank/DDBJ whole genome shotgun (WGS) entry which is preliminary data.</text>
</comment>
<name>A0A371E2Q9_MUCPR</name>
<dbReference type="Proteomes" id="UP000257109">
    <property type="component" value="Unassembled WGS sequence"/>
</dbReference>
<reference evidence="2" key="1">
    <citation type="submission" date="2018-05" db="EMBL/GenBank/DDBJ databases">
        <title>Draft genome of Mucuna pruriens seed.</title>
        <authorList>
            <person name="Nnadi N.E."/>
            <person name="Vos R."/>
            <person name="Hasami M.H."/>
            <person name="Devisetty U.K."/>
            <person name="Aguiy J.C."/>
        </authorList>
    </citation>
    <scope>NUCLEOTIDE SEQUENCE [LARGE SCALE GENOMIC DNA]</scope>
    <source>
        <strain evidence="2">JCA_2017</strain>
    </source>
</reference>
<dbReference type="Pfam" id="PF25597">
    <property type="entry name" value="SH3_retrovirus"/>
    <property type="match status" value="1"/>
</dbReference>
<dbReference type="InterPro" id="IPR057670">
    <property type="entry name" value="SH3_retrovirus"/>
</dbReference>
<feature type="non-terminal residue" evidence="2">
    <location>
        <position position="1"/>
    </location>
</feature>
<dbReference type="PANTHER" id="PTHR42648">
    <property type="entry name" value="TRANSPOSASE, PUTATIVE-RELATED"/>
    <property type="match status" value="1"/>
</dbReference>
<dbReference type="GO" id="GO:0015074">
    <property type="term" value="P:DNA integration"/>
    <property type="evidence" value="ECO:0007669"/>
    <property type="project" value="InterPro"/>
</dbReference>
<dbReference type="Gene3D" id="3.30.420.10">
    <property type="entry name" value="Ribonuclease H-like superfamily/Ribonuclease H"/>
    <property type="match status" value="1"/>
</dbReference>
<dbReference type="InterPro" id="IPR039537">
    <property type="entry name" value="Retrotran_Ty1/copia-like"/>
</dbReference>
<dbReference type="EMBL" id="QJKJ01016950">
    <property type="protein sequence ID" value="RDX60314.1"/>
    <property type="molecule type" value="Genomic_DNA"/>
</dbReference>
<dbReference type="AlphaFoldDB" id="A0A371E2Q9"/>
<dbReference type="PANTHER" id="PTHR42648:SF18">
    <property type="entry name" value="RETROTRANSPOSON, UNCLASSIFIED-LIKE PROTEIN"/>
    <property type="match status" value="1"/>
</dbReference>
<dbReference type="STRING" id="157652.A0A371E2Q9"/>
<feature type="domain" description="Integrase catalytic" evidence="1">
    <location>
        <begin position="7"/>
        <end position="171"/>
    </location>
</feature>
<dbReference type="InterPro" id="IPR036397">
    <property type="entry name" value="RNaseH_sf"/>
</dbReference>
<dbReference type="InterPro" id="IPR001584">
    <property type="entry name" value="Integrase_cat-core"/>
</dbReference>
<organism evidence="2 3">
    <name type="scientific">Mucuna pruriens</name>
    <name type="common">Velvet bean</name>
    <name type="synonym">Dolichos pruriens</name>
    <dbReference type="NCBI Taxonomy" id="157652"/>
    <lineage>
        <taxon>Eukaryota</taxon>
        <taxon>Viridiplantae</taxon>
        <taxon>Streptophyta</taxon>
        <taxon>Embryophyta</taxon>
        <taxon>Tracheophyta</taxon>
        <taxon>Spermatophyta</taxon>
        <taxon>Magnoliopsida</taxon>
        <taxon>eudicotyledons</taxon>
        <taxon>Gunneridae</taxon>
        <taxon>Pentapetalae</taxon>
        <taxon>rosids</taxon>
        <taxon>fabids</taxon>
        <taxon>Fabales</taxon>
        <taxon>Fabaceae</taxon>
        <taxon>Papilionoideae</taxon>
        <taxon>50 kb inversion clade</taxon>
        <taxon>NPAAA clade</taxon>
        <taxon>indigoferoid/millettioid clade</taxon>
        <taxon>Phaseoleae</taxon>
        <taxon>Mucuna</taxon>
    </lineage>
</organism>
<dbReference type="PROSITE" id="PS50994">
    <property type="entry name" value="INTEGRASE"/>
    <property type="match status" value="1"/>
</dbReference>
<accession>A0A371E2Q9</accession>